<proteinExistence type="predicted"/>
<dbReference type="InterPro" id="IPR027417">
    <property type="entry name" value="P-loop_NTPase"/>
</dbReference>
<dbReference type="EMBL" id="JBFTWV010000223">
    <property type="protein sequence ID" value="KAL2783636.1"/>
    <property type="molecule type" value="Genomic_DNA"/>
</dbReference>
<organism evidence="2 3">
    <name type="scientific">Aspergillus keveii</name>
    <dbReference type="NCBI Taxonomy" id="714993"/>
    <lineage>
        <taxon>Eukaryota</taxon>
        <taxon>Fungi</taxon>
        <taxon>Dikarya</taxon>
        <taxon>Ascomycota</taxon>
        <taxon>Pezizomycotina</taxon>
        <taxon>Eurotiomycetes</taxon>
        <taxon>Eurotiomycetidae</taxon>
        <taxon>Eurotiales</taxon>
        <taxon>Aspergillaceae</taxon>
        <taxon>Aspergillus</taxon>
        <taxon>Aspergillus subgen. Nidulantes</taxon>
    </lineage>
</organism>
<protein>
    <recommendedName>
        <fullName evidence="1">DNA2/NAM7 helicase helicase domain-containing protein</fullName>
    </recommendedName>
</protein>
<dbReference type="Pfam" id="PF13086">
    <property type="entry name" value="AAA_11"/>
    <property type="match status" value="1"/>
</dbReference>
<comment type="caution">
    <text evidence="2">The sequence shown here is derived from an EMBL/GenBank/DDBJ whole genome shotgun (WGS) entry which is preliminary data.</text>
</comment>
<keyword evidence="3" id="KW-1185">Reference proteome</keyword>
<evidence type="ECO:0000259" key="1">
    <source>
        <dbReference type="Pfam" id="PF13086"/>
    </source>
</evidence>
<reference evidence="2 3" key="1">
    <citation type="submission" date="2024-07" db="EMBL/GenBank/DDBJ databases">
        <title>Section-level genome sequencing and comparative genomics of Aspergillus sections Usti and Cavernicolus.</title>
        <authorList>
            <consortium name="Lawrence Berkeley National Laboratory"/>
            <person name="Nybo J.L."/>
            <person name="Vesth T.C."/>
            <person name="Theobald S."/>
            <person name="Frisvad J.C."/>
            <person name="Larsen T.O."/>
            <person name="Kjaerboelling I."/>
            <person name="Rothschild-Mancinelli K."/>
            <person name="Lyhne E.K."/>
            <person name="Kogle M.E."/>
            <person name="Barry K."/>
            <person name="Clum A."/>
            <person name="Na H."/>
            <person name="Ledsgaard L."/>
            <person name="Lin J."/>
            <person name="Lipzen A."/>
            <person name="Kuo A."/>
            <person name="Riley R."/>
            <person name="Mondo S."/>
            <person name="Labutti K."/>
            <person name="Haridas S."/>
            <person name="Pangalinan J."/>
            <person name="Salamov A.A."/>
            <person name="Simmons B.A."/>
            <person name="Magnuson J.K."/>
            <person name="Chen J."/>
            <person name="Drula E."/>
            <person name="Henrissat B."/>
            <person name="Wiebenga A."/>
            <person name="Lubbers R.J."/>
            <person name="Gomes A.C."/>
            <person name="Makela M.R."/>
            <person name="Stajich J."/>
            <person name="Grigoriev I.V."/>
            <person name="Mortensen U.H."/>
            <person name="De Vries R.P."/>
            <person name="Baker S.E."/>
            <person name="Andersen M.R."/>
        </authorList>
    </citation>
    <scope>NUCLEOTIDE SEQUENCE [LARGE SCALE GENOMIC DNA]</scope>
    <source>
        <strain evidence="2 3">CBS 209.92</strain>
    </source>
</reference>
<dbReference type="Proteomes" id="UP001610563">
    <property type="component" value="Unassembled WGS sequence"/>
</dbReference>
<accession>A0ABR4FK55</accession>
<dbReference type="Gene3D" id="3.40.50.300">
    <property type="entry name" value="P-loop containing nucleotide triphosphate hydrolases"/>
    <property type="match status" value="1"/>
</dbReference>
<evidence type="ECO:0000313" key="2">
    <source>
        <dbReference type="EMBL" id="KAL2783636.1"/>
    </source>
</evidence>
<sequence>MFVNFHKVAPELIKYACDAMDRKDFNTESNAKRLALERIQQARLVFTTCAGAGLGLLRNQKFQIVLTDESSQQTEPMSLRH</sequence>
<feature type="domain" description="DNA2/NAM7 helicase helicase" evidence="1">
    <location>
        <begin position="24"/>
        <end position="78"/>
    </location>
</feature>
<evidence type="ECO:0000313" key="3">
    <source>
        <dbReference type="Proteomes" id="UP001610563"/>
    </source>
</evidence>
<name>A0ABR4FK55_9EURO</name>
<dbReference type="InterPro" id="IPR041677">
    <property type="entry name" value="DNA2/NAM7_AAA_11"/>
</dbReference>
<gene>
    <name evidence="2" type="ORF">BJX66DRAFT_318194</name>
</gene>